<name>A0A0R1SLY1_9LACO</name>
<dbReference type="AlphaFoldDB" id="A0A0R1SLY1"/>
<sequence>MTVFRAFSDQDVLDDLQKNVTDGQILTDPTNLNKFSFSKNMTDDDSGLALAVIEAASIKDIQGTLKTARKFHIAVIPQDQATSTVIGSDGIAGGFILSTAKMNHIKEISPADSVAVVEPGVINGDLDKAARKQGFFYAPDPASKLLSGIGGNVSTNAGGMSTVKYGATKDNVLGLKVVLADGREIKLGGRTIKQAFGYDLTQLFVGSEGTLGIVTEITVKLMPIPLGTPAMGLAFFENMSELSKAVTAIRLSGVYPTMLEALDANTVEALDKYEGTNYANDNGAMLIFKMDNGTKESMDIVNKLLAVHNASHVQVTAVVSEQAQLEKLRQDMLPAIFTGKNHIMEDMAVPLSQLAPLMDYIQKLGQELDLKIFTAGHAGDGNVHPSIIWPDEDTEVPENVIIALQKMFKKALELGGTISGEHAVGMMKNQWNNAELGEDVEQIQHQIKDLFDPMNILNPKRKIN</sequence>
<dbReference type="InterPro" id="IPR016169">
    <property type="entry name" value="FAD-bd_PCMH_sub2"/>
</dbReference>
<comment type="similarity">
    <text evidence="2">Belongs to the FAD-binding oxidoreductase/transferase type 4 family.</text>
</comment>
<dbReference type="FunFam" id="3.30.70.2740:FF:000001">
    <property type="entry name" value="D-lactate dehydrogenase mitochondrial"/>
    <property type="match status" value="1"/>
</dbReference>
<dbReference type="Gene3D" id="1.10.45.10">
    <property type="entry name" value="Vanillyl-alcohol Oxidase, Chain A, domain 4"/>
    <property type="match status" value="1"/>
</dbReference>
<dbReference type="SUPFAM" id="SSF56176">
    <property type="entry name" value="FAD-binding/transporter-associated domain-like"/>
    <property type="match status" value="1"/>
</dbReference>
<dbReference type="InterPro" id="IPR036318">
    <property type="entry name" value="FAD-bd_PCMH-like_sf"/>
</dbReference>
<keyword evidence="5" id="KW-0560">Oxidoreductase</keyword>
<dbReference type="InterPro" id="IPR006094">
    <property type="entry name" value="Oxid_FAD_bind_N"/>
</dbReference>
<evidence type="ECO:0000259" key="6">
    <source>
        <dbReference type="PROSITE" id="PS51387"/>
    </source>
</evidence>
<dbReference type="Proteomes" id="UP000051647">
    <property type="component" value="Unassembled WGS sequence"/>
</dbReference>
<dbReference type="PANTHER" id="PTHR42934:SF2">
    <property type="entry name" value="GLYCOLATE OXIDASE SUBUNIT GLCD"/>
    <property type="match status" value="1"/>
</dbReference>
<dbReference type="GO" id="GO:0071949">
    <property type="term" value="F:FAD binding"/>
    <property type="evidence" value="ECO:0007669"/>
    <property type="project" value="InterPro"/>
</dbReference>
<evidence type="ECO:0000313" key="7">
    <source>
        <dbReference type="EMBL" id="KRL67301.1"/>
    </source>
</evidence>
<dbReference type="OrthoDB" id="9767256at2"/>
<feature type="domain" description="FAD-binding PCMH-type" evidence="6">
    <location>
        <begin position="45"/>
        <end position="224"/>
    </location>
</feature>
<dbReference type="Gene3D" id="3.30.465.10">
    <property type="match status" value="1"/>
</dbReference>
<evidence type="ECO:0000313" key="8">
    <source>
        <dbReference type="Proteomes" id="UP000051647"/>
    </source>
</evidence>
<dbReference type="PANTHER" id="PTHR42934">
    <property type="entry name" value="GLYCOLATE OXIDASE SUBUNIT GLCD"/>
    <property type="match status" value="1"/>
</dbReference>
<dbReference type="eggNOG" id="COG0277">
    <property type="taxonomic scope" value="Bacteria"/>
</dbReference>
<evidence type="ECO:0000256" key="5">
    <source>
        <dbReference type="ARBA" id="ARBA00023002"/>
    </source>
</evidence>
<dbReference type="STRING" id="1423815.FC27_GL001889"/>
<dbReference type="GO" id="GO:0016491">
    <property type="term" value="F:oxidoreductase activity"/>
    <property type="evidence" value="ECO:0007669"/>
    <property type="project" value="UniProtKB-KW"/>
</dbReference>
<accession>A0A0R1SLY1</accession>
<dbReference type="SUPFAM" id="SSF55103">
    <property type="entry name" value="FAD-linked oxidases, C-terminal domain"/>
    <property type="match status" value="1"/>
</dbReference>
<dbReference type="Pfam" id="PF01565">
    <property type="entry name" value="FAD_binding_4"/>
    <property type="match status" value="1"/>
</dbReference>
<keyword evidence="3" id="KW-0285">Flavoprotein</keyword>
<gene>
    <name evidence="7" type="ORF">FC27_GL001889</name>
</gene>
<evidence type="ECO:0000256" key="3">
    <source>
        <dbReference type="ARBA" id="ARBA00022630"/>
    </source>
</evidence>
<evidence type="ECO:0000256" key="4">
    <source>
        <dbReference type="ARBA" id="ARBA00022827"/>
    </source>
</evidence>
<dbReference type="Pfam" id="PF02913">
    <property type="entry name" value="FAD-oxidase_C"/>
    <property type="match status" value="1"/>
</dbReference>
<keyword evidence="8" id="KW-1185">Reference proteome</keyword>
<evidence type="ECO:0000256" key="2">
    <source>
        <dbReference type="ARBA" id="ARBA00008000"/>
    </source>
</evidence>
<organism evidence="7 8">
    <name type="scientific">Companilactobacillus versmoldensis DSM 14857 = KCTC 3814</name>
    <dbReference type="NCBI Taxonomy" id="1423815"/>
    <lineage>
        <taxon>Bacteria</taxon>
        <taxon>Bacillati</taxon>
        <taxon>Bacillota</taxon>
        <taxon>Bacilli</taxon>
        <taxon>Lactobacillales</taxon>
        <taxon>Lactobacillaceae</taxon>
        <taxon>Companilactobacillus</taxon>
    </lineage>
</organism>
<protein>
    <submittedName>
        <fullName evidence="7">Oxidoreductase</fullName>
    </submittedName>
</protein>
<proteinExistence type="inferred from homology"/>
<comment type="cofactor">
    <cofactor evidence="1">
        <name>FAD</name>
        <dbReference type="ChEBI" id="CHEBI:57692"/>
    </cofactor>
</comment>
<reference evidence="7 8" key="1">
    <citation type="journal article" date="2015" name="Genome Announc.">
        <title>Expanding the biotechnology potential of lactobacilli through comparative genomics of 213 strains and associated genera.</title>
        <authorList>
            <person name="Sun Z."/>
            <person name="Harris H.M."/>
            <person name="McCann A."/>
            <person name="Guo C."/>
            <person name="Argimon S."/>
            <person name="Zhang W."/>
            <person name="Yang X."/>
            <person name="Jeffery I.B."/>
            <person name="Cooney J.C."/>
            <person name="Kagawa T.F."/>
            <person name="Liu W."/>
            <person name="Song Y."/>
            <person name="Salvetti E."/>
            <person name="Wrobel A."/>
            <person name="Rasinkangas P."/>
            <person name="Parkhill J."/>
            <person name="Rea M.C."/>
            <person name="O'Sullivan O."/>
            <person name="Ritari J."/>
            <person name="Douillard F.P."/>
            <person name="Paul Ross R."/>
            <person name="Yang R."/>
            <person name="Briner A.E."/>
            <person name="Felis G.E."/>
            <person name="de Vos W.M."/>
            <person name="Barrangou R."/>
            <person name="Klaenhammer T.R."/>
            <person name="Caufield P.W."/>
            <person name="Cui Y."/>
            <person name="Zhang H."/>
            <person name="O'Toole P.W."/>
        </authorList>
    </citation>
    <scope>NUCLEOTIDE SEQUENCE [LARGE SCALE GENOMIC DNA]</scope>
    <source>
        <strain evidence="7 8">DSM 14857</strain>
    </source>
</reference>
<evidence type="ECO:0000256" key="1">
    <source>
        <dbReference type="ARBA" id="ARBA00001974"/>
    </source>
</evidence>
<dbReference type="RefSeq" id="WP_010625325.1">
    <property type="nucleotide sequence ID" value="NZ_AZFA01000006.1"/>
</dbReference>
<dbReference type="EMBL" id="AZFA01000006">
    <property type="protein sequence ID" value="KRL67301.1"/>
    <property type="molecule type" value="Genomic_DNA"/>
</dbReference>
<dbReference type="InterPro" id="IPR016164">
    <property type="entry name" value="FAD-linked_Oxase-like_C"/>
</dbReference>
<comment type="caution">
    <text evidence="7">The sequence shown here is derived from an EMBL/GenBank/DDBJ whole genome shotgun (WGS) entry which is preliminary data.</text>
</comment>
<keyword evidence="4" id="KW-0274">FAD</keyword>
<dbReference type="PROSITE" id="PS51387">
    <property type="entry name" value="FAD_PCMH"/>
    <property type="match status" value="1"/>
</dbReference>
<dbReference type="InterPro" id="IPR016171">
    <property type="entry name" value="Vanillyl_alc_oxidase_C-sub2"/>
</dbReference>
<dbReference type="InterPro" id="IPR016166">
    <property type="entry name" value="FAD-bd_PCMH"/>
</dbReference>
<dbReference type="Gene3D" id="3.30.70.2740">
    <property type="match status" value="1"/>
</dbReference>
<dbReference type="InterPro" id="IPR004113">
    <property type="entry name" value="FAD-bd_oxidored_4_C"/>
</dbReference>
<dbReference type="PATRIC" id="fig|1423815.3.peg.1937"/>
<dbReference type="InterPro" id="IPR051914">
    <property type="entry name" value="FAD-linked_OxidoTrans_Type4"/>
</dbReference>